<reference evidence="1 2" key="1">
    <citation type="submission" date="2023-12" db="EMBL/GenBank/DDBJ databases">
        <title>Baltic Sea Cyanobacteria.</title>
        <authorList>
            <person name="Delbaje E."/>
            <person name="Fewer D.P."/>
            <person name="Shishido T.K."/>
        </authorList>
    </citation>
    <scope>NUCLEOTIDE SEQUENCE [LARGE SCALE GENOMIC DNA]</scope>
    <source>
        <strain evidence="1 2">UHCC 0139</strain>
    </source>
</reference>
<evidence type="ECO:0000313" key="2">
    <source>
        <dbReference type="Proteomes" id="UP001304461"/>
    </source>
</evidence>
<comment type="caution">
    <text evidence="1">The sequence shown here is derived from an EMBL/GenBank/DDBJ whole genome shotgun (WGS) entry which is preliminary data.</text>
</comment>
<name>A0ABU5RUL3_9CYAN</name>
<evidence type="ECO:0008006" key="3">
    <source>
        <dbReference type="Google" id="ProtNLM"/>
    </source>
</evidence>
<organism evidence="1 2">
    <name type="scientific">Cyanobium gracile UHCC 0139</name>
    <dbReference type="NCBI Taxonomy" id="3110308"/>
    <lineage>
        <taxon>Bacteria</taxon>
        <taxon>Bacillati</taxon>
        <taxon>Cyanobacteriota</taxon>
        <taxon>Cyanophyceae</taxon>
        <taxon>Synechococcales</taxon>
        <taxon>Prochlorococcaceae</taxon>
        <taxon>Cyanobium</taxon>
    </lineage>
</organism>
<sequence>MSLIELLTGSVVFTAAAGSSLQLWALAGAAAVAEQRQRERLEQVEVALARAETSLRGLAPSGGDCTTATAQLLQALAAQPLVPGLARQLEMSASGDGVVLRLAVAGEAEPRQRLYAPAAFGRCGIPQGGGGGTP</sequence>
<protein>
    <recommendedName>
        <fullName evidence="3">Pilus assembly protein</fullName>
    </recommendedName>
</protein>
<proteinExistence type="predicted"/>
<dbReference type="EMBL" id="JAYGHX010000005">
    <property type="protein sequence ID" value="MEA5391448.1"/>
    <property type="molecule type" value="Genomic_DNA"/>
</dbReference>
<dbReference type="Proteomes" id="UP001304461">
    <property type="component" value="Unassembled WGS sequence"/>
</dbReference>
<gene>
    <name evidence="1" type="ORF">VB738_09270</name>
</gene>
<evidence type="ECO:0000313" key="1">
    <source>
        <dbReference type="EMBL" id="MEA5391448.1"/>
    </source>
</evidence>
<keyword evidence="2" id="KW-1185">Reference proteome</keyword>
<dbReference type="RefSeq" id="WP_323305482.1">
    <property type="nucleotide sequence ID" value="NZ_JAYGHX010000005.1"/>
</dbReference>
<accession>A0ABU5RUL3</accession>